<reference evidence="2" key="1">
    <citation type="submission" date="2020-05" db="EMBL/GenBank/DDBJ databases">
        <authorList>
            <person name="Chiriac C."/>
            <person name="Salcher M."/>
            <person name="Ghai R."/>
            <person name="Kavagutti S V."/>
        </authorList>
    </citation>
    <scope>NUCLEOTIDE SEQUENCE</scope>
</reference>
<name>A0A6J6BTG7_9ZZZZ</name>
<proteinExistence type="predicted"/>
<dbReference type="EMBL" id="CAEZSC010000086">
    <property type="protein sequence ID" value="CAB4542065.1"/>
    <property type="molecule type" value="Genomic_DNA"/>
</dbReference>
<keyword evidence="1" id="KW-0812">Transmembrane</keyword>
<sequence>MPIFENSDETEQVEYHDDIDVVTGPESDRKRISLGFAAKALVSILGVSIFFSLGNTFAGNIRINSTGTLEYGQGIAVAAACSSTTPLTLTPNATLINAPGNGASFYFQSVTVSNIPAGCTGADFEISAYGTSSSTPLAIFNSTATKAIVYNNAGTFIAGYKTSGVNISSGSGTFTITFNTPAALASAVAKVTLQSTNHTPWPCSDGGPCEIGETGPGGGIVFYVNPTGFNCGASFSSTGSPSGGKCNYMELAPYNWSTLGADPHLNWSTDANRATAVPGLTLDAGWSLGAGNNVNSAALASVIGQGLQQTNLIVAQNGTCANSATCTYAAGAAKAYTSTVKGVLYSDWYLGNIGEVNNLCKYATAQTGTPDTRKCSGGEYVSAPFYGSGTLLTNQAQGGFSSSYYSSSDQGGATGNFRFDLRSGQALSNFTKETLPCAVRPIRAF</sequence>
<keyword evidence="1" id="KW-0472">Membrane</keyword>
<feature type="transmembrane region" description="Helical" evidence="1">
    <location>
        <begin position="36"/>
        <end position="54"/>
    </location>
</feature>
<evidence type="ECO:0000256" key="1">
    <source>
        <dbReference type="SAM" id="Phobius"/>
    </source>
</evidence>
<gene>
    <name evidence="2" type="ORF">UFOPK1380_01107</name>
</gene>
<keyword evidence="1" id="KW-1133">Transmembrane helix</keyword>
<evidence type="ECO:0000313" key="2">
    <source>
        <dbReference type="EMBL" id="CAB4542065.1"/>
    </source>
</evidence>
<dbReference type="AlphaFoldDB" id="A0A6J6BTG7"/>
<accession>A0A6J6BTG7</accession>
<organism evidence="2">
    <name type="scientific">freshwater metagenome</name>
    <dbReference type="NCBI Taxonomy" id="449393"/>
    <lineage>
        <taxon>unclassified sequences</taxon>
        <taxon>metagenomes</taxon>
        <taxon>ecological metagenomes</taxon>
    </lineage>
</organism>
<protein>
    <submittedName>
        <fullName evidence="2">Unannotated protein</fullName>
    </submittedName>
</protein>